<evidence type="ECO:0000256" key="4">
    <source>
        <dbReference type="ARBA" id="ARBA00022840"/>
    </source>
</evidence>
<gene>
    <name evidence="6" type="ORF">F0145_07050</name>
</gene>
<dbReference type="Gene3D" id="3.40.50.10330">
    <property type="entry name" value="Probable inorganic polyphosphate/atp-NAD kinase, domain 1"/>
    <property type="match status" value="1"/>
</dbReference>
<dbReference type="InterPro" id="IPR001206">
    <property type="entry name" value="Diacylglycerol_kinase_cat_dom"/>
</dbReference>
<dbReference type="SMART" id="SM00046">
    <property type="entry name" value="DAGKc"/>
    <property type="match status" value="1"/>
</dbReference>
<dbReference type="InterPro" id="IPR050187">
    <property type="entry name" value="Lipid_Phosphate_FormReg"/>
</dbReference>
<dbReference type="InterPro" id="IPR016064">
    <property type="entry name" value="NAD/diacylglycerol_kinase_sf"/>
</dbReference>
<dbReference type="GO" id="GO:0005886">
    <property type="term" value="C:plasma membrane"/>
    <property type="evidence" value="ECO:0007669"/>
    <property type="project" value="TreeGrafter"/>
</dbReference>
<evidence type="ECO:0000313" key="6">
    <source>
        <dbReference type="EMBL" id="KAA5547700.1"/>
    </source>
</evidence>
<dbReference type="Pfam" id="PF00781">
    <property type="entry name" value="DAGK_cat"/>
    <property type="match status" value="1"/>
</dbReference>
<evidence type="ECO:0000259" key="5">
    <source>
        <dbReference type="PROSITE" id="PS50146"/>
    </source>
</evidence>
<organism evidence="6 7">
    <name type="scientific">Adhaeribacter rhizoryzae</name>
    <dbReference type="NCBI Taxonomy" id="2607907"/>
    <lineage>
        <taxon>Bacteria</taxon>
        <taxon>Pseudomonadati</taxon>
        <taxon>Bacteroidota</taxon>
        <taxon>Cytophagia</taxon>
        <taxon>Cytophagales</taxon>
        <taxon>Hymenobacteraceae</taxon>
        <taxon>Adhaeribacter</taxon>
    </lineage>
</organism>
<dbReference type="PANTHER" id="PTHR12358:SF106">
    <property type="entry name" value="LIPID KINASE YEGS"/>
    <property type="match status" value="1"/>
</dbReference>
<dbReference type="RefSeq" id="WP_150087619.1">
    <property type="nucleotide sequence ID" value="NZ_VWSF01000004.1"/>
</dbReference>
<accession>A0A5M6DNE4</accession>
<dbReference type="Gene3D" id="2.60.200.40">
    <property type="match status" value="1"/>
</dbReference>
<dbReference type="EMBL" id="VWSF01000004">
    <property type="protein sequence ID" value="KAA5547700.1"/>
    <property type="molecule type" value="Genomic_DNA"/>
</dbReference>
<evidence type="ECO:0000256" key="2">
    <source>
        <dbReference type="ARBA" id="ARBA00022741"/>
    </source>
</evidence>
<dbReference type="Proteomes" id="UP000323426">
    <property type="component" value="Unassembled WGS sequence"/>
</dbReference>
<comment type="caution">
    <text evidence="6">The sequence shown here is derived from an EMBL/GenBank/DDBJ whole genome shotgun (WGS) entry which is preliminary data.</text>
</comment>
<dbReference type="GO" id="GO:0005524">
    <property type="term" value="F:ATP binding"/>
    <property type="evidence" value="ECO:0007669"/>
    <property type="project" value="UniProtKB-KW"/>
</dbReference>
<proteinExistence type="predicted"/>
<keyword evidence="4" id="KW-0067">ATP-binding</keyword>
<dbReference type="InterPro" id="IPR017438">
    <property type="entry name" value="ATP-NAD_kinase_N"/>
</dbReference>
<dbReference type="AlphaFoldDB" id="A0A5M6DNE4"/>
<evidence type="ECO:0000256" key="3">
    <source>
        <dbReference type="ARBA" id="ARBA00022777"/>
    </source>
</evidence>
<reference evidence="6 7" key="1">
    <citation type="submission" date="2019-09" db="EMBL/GenBank/DDBJ databases">
        <title>Genome sequence and assembly of Adhaeribacter sp.</title>
        <authorList>
            <person name="Chhetri G."/>
        </authorList>
    </citation>
    <scope>NUCLEOTIDE SEQUENCE [LARGE SCALE GENOMIC DNA]</scope>
    <source>
        <strain evidence="6 7">DK36</strain>
    </source>
</reference>
<feature type="domain" description="DAGKc" evidence="5">
    <location>
        <begin position="5"/>
        <end position="135"/>
    </location>
</feature>
<keyword evidence="3 6" id="KW-0418">Kinase</keyword>
<protein>
    <submittedName>
        <fullName evidence="6">Diacylglycerol kinase family lipid kinase</fullName>
    </submittedName>
</protein>
<evidence type="ECO:0000256" key="1">
    <source>
        <dbReference type="ARBA" id="ARBA00022679"/>
    </source>
</evidence>
<sequence length="302" mass="33193">MSHKASIQKVLFVLNPISGDISKEEVQAMIEEYCAEHQIHLSFYHTTGVDDNEEIKQLITHHQPDAVVAIGGDGTVSLVANILNHRGIPLGIIPLGSGNGLSKDIGIPQEIDQALALLKTGVIKKIDSLDINGETVFHLSDLGFNAFIVKKFNEGETRGPGAYAWIALQEYINYTPFFYKIQTDKEYWEGEAFMVTIANANAFGSNATINPSGIIDDGYFEICLIEPFPKAAAIGLLFSLYTDKIHNSVYSRILKCKSATIQKSPDDILQIDGELVDMKSPFTVKMNSKSLAVLMPAITEEE</sequence>
<dbReference type="PROSITE" id="PS50146">
    <property type="entry name" value="DAGK"/>
    <property type="match status" value="1"/>
</dbReference>
<keyword evidence="1" id="KW-0808">Transferase</keyword>
<dbReference type="Pfam" id="PF19279">
    <property type="entry name" value="YegS_C"/>
    <property type="match status" value="1"/>
</dbReference>
<name>A0A5M6DNE4_9BACT</name>
<dbReference type="GO" id="GO:0016301">
    <property type="term" value="F:kinase activity"/>
    <property type="evidence" value="ECO:0007669"/>
    <property type="project" value="UniProtKB-KW"/>
</dbReference>
<evidence type="ECO:0000313" key="7">
    <source>
        <dbReference type="Proteomes" id="UP000323426"/>
    </source>
</evidence>
<dbReference type="PANTHER" id="PTHR12358">
    <property type="entry name" value="SPHINGOSINE KINASE"/>
    <property type="match status" value="1"/>
</dbReference>
<keyword evidence="7" id="KW-1185">Reference proteome</keyword>
<dbReference type="InterPro" id="IPR045540">
    <property type="entry name" value="YegS/DAGK_C"/>
</dbReference>
<dbReference type="SUPFAM" id="SSF111331">
    <property type="entry name" value="NAD kinase/diacylglycerol kinase-like"/>
    <property type="match status" value="1"/>
</dbReference>
<keyword evidence="2" id="KW-0547">Nucleotide-binding</keyword>